<dbReference type="SUPFAM" id="SSF109604">
    <property type="entry name" value="HD-domain/PDEase-like"/>
    <property type="match status" value="1"/>
</dbReference>
<gene>
    <name evidence="8" type="primary">yqeK</name>
    <name evidence="8" type="ORF">H9655_16595</name>
</gene>
<dbReference type="SMART" id="SM00471">
    <property type="entry name" value="HDc"/>
    <property type="match status" value="1"/>
</dbReference>
<reference evidence="8 9" key="1">
    <citation type="submission" date="2020-08" db="EMBL/GenBank/DDBJ databases">
        <title>A Genomic Blueprint of the Chicken Gut Microbiome.</title>
        <authorList>
            <person name="Gilroy R."/>
            <person name="Ravi A."/>
            <person name="Getino M."/>
            <person name="Pursley I."/>
            <person name="Horton D.L."/>
            <person name="Alikhan N.-F."/>
            <person name="Baker D."/>
            <person name="Gharbi K."/>
            <person name="Hall N."/>
            <person name="Watson M."/>
            <person name="Adriaenssens E.M."/>
            <person name="Foster-Nyarko E."/>
            <person name="Jarju S."/>
            <person name="Secka A."/>
            <person name="Antonio M."/>
            <person name="Oren A."/>
            <person name="Chaudhuri R."/>
            <person name="La Ragione R.M."/>
            <person name="Hildebrand F."/>
            <person name="Pallen M.J."/>
        </authorList>
    </citation>
    <scope>NUCLEOTIDE SEQUENCE [LARGE SCALE GENOMIC DNA]</scope>
    <source>
        <strain evidence="8 9">Sa5YUA1</strain>
    </source>
</reference>
<evidence type="ECO:0000256" key="3">
    <source>
        <dbReference type="ARBA" id="ARBA00022741"/>
    </source>
</evidence>
<organism evidence="8 9">
    <name type="scientific">Cytobacillus stercorigallinarum</name>
    <dbReference type="NCBI Taxonomy" id="2762240"/>
    <lineage>
        <taxon>Bacteria</taxon>
        <taxon>Bacillati</taxon>
        <taxon>Bacillota</taxon>
        <taxon>Bacilli</taxon>
        <taxon>Bacillales</taxon>
        <taxon>Bacillaceae</taxon>
        <taxon>Cytobacillus</taxon>
    </lineage>
</organism>
<evidence type="ECO:0000256" key="4">
    <source>
        <dbReference type="ARBA" id="ARBA00022801"/>
    </source>
</evidence>
<name>A0ABR8QSZ6_9BACI</name>
<dbReference type="NCBIfam" id="TIGR00488">
    <property type="entry name" value="bis(5'-nucleosyl)-tetraphosphatase (symmetrical) YqeK"/>
    <property type="match status" value="1"/>
</dbReference>
<dbReference type="NCBIfam" id="TIGR00277">
    <property type="entry name" value="HDIG"/>
    <property type="match status" value="1"/>
</dbReference>
<evidence type="ECO:0000313" key="8">
    <source>
        <dbReference type="EMBL" id="MBD7938655.1"/>
    </source>
</evidence>
<dbReference type="EC" id="3.6.1.41" evidence="1"/>
<dbReference type="RefSeq" id="WP_191816102.1">
    <property type="nucleotide sequence ID" value="NZ_JACSQT010000009.1"/>
</dbReference>
<protein>
    <recommendedName>
        <fullName evidence="1">bis(5'-nucleosyl)-tetraphosphatase (symmetrical)</fullName>
        <ecNumber evidence="1">3.6.1.41</ecNumber>
    </recommendedName>
</protein>
<keyword evidence="2" id="KW-0479">Metal-binding</keyword>
<dbReference type="PANTHER" id="PTHR35795:SF1">
    <property type="entry name" value="BIS(5'-NUCLEOSYL)-TETRAPHOSPHATASE, SYMMETRICAL"/>
    <property type="match status" value="1"/>
</dbReference>
<comment type="catalytic activity">
    <reaction evidence="6">
        <text>P(1),P(4)-bis(5'-adenosyl) tetraphosphate + H2O = 2 ADP + 2 H(+)</text>
        <dbReference type="Rhea" id="RHEA:24252"/>
        <dbReference type="ChEBI" id="CHEBI:15377"/>
        <dbReference type="ChEBI" id="CHEBI:15378"/>
        <dbReference type="ChEBI" id="CHEBI:58141"/>
        <dbReference type="ChEBI" id="CHEBI:456216"/>
        <dbReference type="EC" id="3.6.1.41"/>
    </reaction>
</comment>
<dbReference type="Proteomes" id="UP000657931">
    <property type="component" value="Unassembled WGS sequence"/>
</dbReference>
<dbReference type="PANTHER" id="PTHR35795">
    <property type="entry name" value="SLR1885 PROTEIN"/>
    <property type="match status" value="1"/>
</dbReference>
<dbReference type="CDD" id="cd00077">
    <property type="entry name" value="HDc"/>
    <property type="match status" value="1"/>
</dbReference>
<keyword evidence="9" id="KW-1185">Reference proteome</keyword>
<dbReference type="InterPro" id="IPR051094">
    <property type="entry name" value="Diverse_Catalytic_Enzymes"/>
</dbReference>
<dbReference type="InterPro" id="IPR006674">
    <property type="entry name" value="HD_domain"/>
</dbReference>
<feature type="domain" description="HD" evidence="7">
    <location>
        <begin position="13"/>
        <end position="128"/>
    </location>
</feature>
<evidence type="ECO:0000256" key="6">
    <source>
        <dbReference type="ARBA" id="ARBA00049417"/>
    </source>
</evidence>
<evidence type="ECO:0000313" key="9">
    <source>
        <dbReference type="Proteomes" id="UP000657931"/>
    </source>
</evidence>
<dbReference type="InterPro" id="IPR005249">
    <property type="entry name" value="YqeK"/>
</dbReference>
<proteinExistence type="predicted"/>
<dbReference type="Pfam" id="PF01966">
    <property type="entry name" value="HD"/>
    <property type="match status" value="1"/>
</dbReference>
<keyword evidence="5" id="KW-0408">Iron</keyword>
<evidence type="ECO:0000256" key="5">
    <source>
        <dbReference type="ARBA" id="ARBA00023004"/>
    </source>
</evidence>
<sequence length="159" mass="18185">MYSKSLKYHCLSIYNHSVRVAQMAEELARKYNGEPEAAYQAGLLHDISGIIPNHQRIEFARSIGIPILPEECLFPMIIHQKLSKYIADEVFMVTNPNVLSAIECHTTLKSRASLLDYLLFVADKIEWDQKGVPPYINSVFTSFDQSLEKAAFAYIHYLM</sequence>
<evidence type="ECO:0000259" key="7">
    <source>
        <dbReference type="PROSITE" id="PS51831"/>
    </source>
</evidence>
<keyword evidence="4 8" id="KW-0378">Hydrolase</keyword>
<keyword evidence="3" id="KW-0547">Nucleotide-binding</keyword>
<comment type="caution">
    <text evidence="8">The sequence shown here is derived from an EMBL/GenBank/DDBJ whole genome shotgun (WGS) entry which is preliminary data.</text>
</comment>
<dbReference type="Gene3D" id="1.10.3210.10">
    <property type="entry name" value="Hypothetical protein af1432"/>
    <property type="match status" value="1"/>
</dbReference>
<evidence type="ECO:0000256" key="1">
    <source>
        <dbReference type="ARBA" id="ARBA00012506"/>
    </source>
</evidence>
<dbReference type="EMBL" id="JACSQT010000009">
    <property type="protein sequence ID" value="MBD7938655.1"/>
    <property type="molecule type" value="Genomic_DNA"/>
</dbReference>
<dbReference type="PROSITE" id="PS51831">
    <property type="entry name" value="HD"/>
    <property type="match status" value="1"/>
</dbReference>
<dbReference type="InterPro" id="IPR003607">
    <property type="entry name" value="HD/PDEase_dom"/>
</dbReference>
<accession>A0ABR8QSZ6</accession>
<evidence type="ECO:0000256" key="2">
    <source>
        <dbReference type="ARBA" id="ARBA00022723"/>
    </source>
</evidence>
<dbReference type="GO" id="GO:0008803">
    <property type="term" value="F:bis(5'-nucleosyl)-tetraphosphatase (symmetrical) activity"/>
    <property type="evidence" value="ECO:0007669"/>
    <property type="project" value="UniProtKB-EC"/>
</dbReference>
<dbReference type="InterPro" id="IPR006675">
    <property type="entry name" value="HDIG_dom"/>
</dbReference>